<gene>
    <name evidence="1" type="ORF">NTEN_LOCUS16832</name>
</gene>
<evidence type="ECO:0000313" key="1">
    <source>
        <dbReference type="EMBL" id="CAB0012017.1"/>
    </source>
</evidence>
<dbReference type="EMBL" id="CADCXU010024729">
    <property type="protein sequence ID" value="CAB0012017.1"/>
    <property type="molecule type" value="Genomic_DNA"/>
</dbReference>
<dbReference type="AlphaFoldDB" id="A0A6H5H8T6"/>
<feature type="non-terminal residue" evidence="1">
    <location>
        <position position="1"/>
    </location>
</feature>
<sequence>FRENITRSATVRTRDGQTRDRKIRITTDPGFTAYLPCIQYQYVKYTTSECRMTPLIIVMAAVRFFNYAEENVRLHIFLVRAEFLKILGYTAINSIALAHFFIRFENSTELNVMEREKMSIQTNC</sequence>
<evidence type="ECO:0000313" key="2">
    <source>
        <dbReference type="Proteomes" id="UP000479000"/>
    </source>
</evidence>
<accession>A0A6H5H8T6</accession>
<protein>
    <submittedName>
        <fullName evidence="1">Uncharacterized protein</fullName>
    </submittedName>
</protein>
<proteinExistence type="predicted"/>
<organism evidence="1 2">
    <name type="scientific">Nesidiocoris tenuis</name>
    <dbReference type="NCBI Taxonomy" id="355587"/>
    <lineage>
        <taxon>Eukaryota</taxon>
        <taxon>Metazoa</taxon>
        <taxon>Ecdysozoa</taxon>
        <taxon>Arthropoda</taxon>
        <taxon>Hexapoda</taxon>
        <taxon>Insecta</taxon>
        <taxon>Pterygota</taxon>
        <taxon>Neoptera</taxon>
        <taxon>Paraneoptera</taxon>
        <taxon>Hemiptera</taxon>
        <taxon>Heteroptera</taxon>
        <taxon>Panheteroptera</taxon>
        <taxon>Cimicomorpha</taxon>
        <taxon>Miridae</taxon>
        <taxon>Dicyphina</taxon>
        <taxon>Nesidiocoris</taxon>
    </lineage>
</organism>
<dbReference type="Proteomes" id="UP000479000">
    <property type="component" value="Unassembled WGS sequence"/>
</dbReference>
<name>A0A6H5H8T6_9HEMI</name>
<reference evidence="1 2" key="1">
    <citation type="submission" date="2020-02" db="EMBL/GenBank/DDBJ databases">
        <authorList>
            <person name="Ferguson B K."/>
        </authorList>
    </citation>
    <scope>NUCLEOTIDE SEQUENCE [LARGE SCALE GENOMIC DNA]</scope>
</reference>
<keyword evidence="2" id="KW-1185">Reference proteome</keyword>